<reference evidence="1 2" key="1">
    <citation type="submission" date="2019-07" db="EMBL/GenBank/DDBJ databases">
        <title>The draft genome sequence of Aquimarina algiphila M91.</title>
        <authorList>
            <person name="Meng X."/>
        </authorList>
    </citation>
    <scope>NUCLEOTIDE SEQUENCE [LARGE SCALE GENOMIC DNA]</scope>
    <source>
        <strain evidence="1 2">M91</strain>
    </source>
</reference>
<gene>
    <name evidence="1" type="ORF">FOF46_27755</name>
</gene>
<accession>A0A554VBS0</accession>
<sequence>MEKIKDLLTGVEFTPTRSDQRFATRENQIRYNNLKARQKRSAKAEIDRALDTNRNILRRTRCAFS</sequence>
<proteinExistence type="predicted"/>
<dbReference type="EMBL" id="VLNR01000091">
    <property type="protein sequence ID" value="TSE04055.1"/>
    <property type="molecule type" value="Genomic_DNA"/>
</dbReference>
<protein>
    <submittedName>
        <fullName evidence="1">Uncharacterized protein</fullName>
    </submittedName>
</protein>
<name>A0A554VBS0_9FLAO</name>
<dbReference type="Proteomes" id="UP000318833">
    <property type="component" value="Unassembled WGS sequence"/>
</dbReference>
<keyword evidence="2" id="KW-1185">Reference proteome</keyword>
<comment type="caution">
    <text evidence="1">The sequence shown here is derived from an EMBL/GenBank/DDBJ whole genome shotgun (WGS) entry which is preliminary data.</text>
</comment>
<dbReference type="AlphaFoldDB" id="A0A554VBS0"/>
<evidence type="ECO:0000313" key="2">
    <source>
        <dbReference type="Proteomes" id="UP000318833"/>
    </source>
</evidence>
<dbReference type="RefSeq" id="WP_143918743.1">
    <property type="nucleotide sequence ID" value="NZ_CANMXV010000093.1"/>
</dbReference>
<organism evidence="1 2">
    <name type="scientific">Aquimarina algiphila</name>
    <dbReference type="NCBI Taxonomy" id="2047982"/>
    <lineage>
        <taxon>Bacteria</taxon>
        <taxon>Pseudomonadati</taxon>
        <taxon>Bacteroidota</taxon>
        <taxon>Flavobacteriia</taxon>
        <taxon>Flavobacteriales</taxon>
        <taxon>Flavobacteriaceae</taxon>
        <taxon>Aquimarina</taxon>
    </lineage>
</organism>
<evidence type="ECO:0000313" key="1">
    <source>
        <dbReference type="EMBL" id="TSE04055.1"/>
    </source>
</evidence>
<dbReference type="OrthoDB" id="1367260at2"/>